<comment type="caution">
    <text evidence="12">The sequence shown here is derived from an EMBL/GenBank/DDBJ whole genome shotgun (WGS) entry which is preliminary data.</text>
</comment>
<dbReference type="GO" id="GO:0005743">
    <property type="term" value="C:mitochondrial inner membrane"/>
    <property type="evidence" value="ECO:0007669"/>
    <property type="project" value="UniProtKB-SubCell"/>
</dbReference>
<dbReference type="InterPro" id="IPR018108">
    <property type="entry name" value="MCP_transmembrane"/>
</dbReference>
<keyword evidence="5" id="KW-0677">Repeat</keyword>
<evidence type="ECO:0000313" key="13">
    <source>
        <dbReference type="Proteomes" id="UP000053095"/>
    </source>
</evidence>
<dbReference type="InterPro" id="IPR002067">
    <property type="entry name" value="MCP"/>
</dbReference>
<keyword evidence="3 11" id="KW-0813">Transport</keyword>
<dbReference type="InterPro" id="IPR023395">
    <property type="entry name" value="MCP_dom_sf"/>
</dbReference>
<evidence type="ECO:0000256" key="9">
    <source>
        <dbReference type="ARBA" id="ARBA00023136"/>
    </source>
</evidence>
<keyword evidence="7" id="KW-1133">Transmembrane helix</keyword>
<evidence type="ECO:0000313" key="12">
    <source>
        <dbReference type="EMBL" id="GAM34258.1"/>
    </source>
</evidence>
<evidence type="ECO:0000256" key="6">
    <source>
        <dbReference type="ARBA" id="ARBA00022792"/>
    </source>
</evidence>
<dbReference type="EMBL" id="DF933811">
    <property type="protein sequence ID" value="GAM34258.1"/>
    <property type="molecule type" value="Genomic_DNA"/>
</dbReference>
<feature type="repeat" description="Solcar" evidence="10">
    <location>
        <begin position="132"/>
        <end position="220"/>
    </location>
</feature>
<keyword evidence="9 10" id="KW-0472">Membrane</keyword>
<protein>
    <submittedName>
        <fullName evidence="12">Tricarboxylate transport protein</fullName>
    </submittedName>
</protein>
<comment type="similarity">
    <text evidence="2 11">Belongs to the mitochondrial carrier (TC 2.A.29) family.</text>
</comment>
<evidence type="ECO:0000256" key="11">
    <source>
        <dbReference type="RuleBase" id="RU000488"/>
    </source>
</evidence>
<keyword evidence="6" id="KW-0999">Mitochondrion inner membrane</keyword>
<evidence type="ECO:0000256" key="5">
    <source>
        <dbReference type="ARBA" id="ARBA00022737"/>
    </source>
</evidence>
<dbReference type="SUPFAM" id="SSF103506">
    <property type="entry name" value="Mitochondrial carrier"/>
    <property type="match status" value="1"/>
</dbReference>
<organism evidence="12 13">
    <name type="scientific">Talaromyces pinophilus</name>
    <name type="common">Penicillium pinophilum</name>
    <dbReference type="NCBI Taxonomy" id="128442"/>
    <lineage>
        <taxon>Eukaryota</taxon>
        <taxon>Fungi</taxon>
        <taxon>Dikarya</taxon>
        <taxon>Ascomycota</taxon>
        <taxon>Pezizomycotina</taxon>
        <taxon>Eurotiomycetes</taxon>
        <taxon>Eurotiomycetidae</taxon>
        <taxon>Eurotiales</taxon>
        <taxon>Trichocomaceae</taxon>
        <taxon>Talaromyces</taxon>
        <taxon>Talaromyces sect. Talaromyces</taxon>
    </lineage>
</organism>
<dbReference type="PROSITE" id="PS50920">
    <property type="entry name" value="SOLCAR"/>
    <property type="match status" value="3"/>
</dbReference>
<dbReference type="PANTHER" id="PTHR45788:SF3">
    <property type="entry name" value="TRICARBOXYLATE TRANSPORT PROTEIN"/>
    <property type="match status" value="1"/>
</dbReference>
<evidence type="ECO:0000256" key="7">
    <source>
        <dbReference type="ARBA" id="ARBA00022989"/>
    </source>
</evidence>
<dbReference type="PANTHER" id="PTHR45788">
    <property type="entry name" value="SUCCINATE/FUMARATE MITOCHONDRIAL TRANSPORTER-RELATED"/>
    <property type="match status" value="1"/>
</dbReference>
<dbReference type="AlphaFoldDB" id="A0A6V8GYW3"/>
<keyword evidence="4 10" id="KW-0812">Transmembrane</keyword>
<dbReference type="GO" id="GO:0071913">
    <property type="term" value="F:citrate secondary active transmembrane transporter activity"/>
    <property type="evidence" value="ECO:0007669"/>
    <property type="project" value="TreeGrafter"/>
</dbReference>
<gene>
    <name evidence="12" type="ORF">TCE0_015r01721</name>
</gene>
<dbReference type="InterPro" id="IPR049563">
    <property type="entry name" value="TXTP-like"/>
</dbReference>
<accession>A0A6V8GYW3</accession>
<dbReference type="Gene3D" id="1.50.40.10">
    <property type="entry name" value="Mitochondrial carrier domain"/>
    <property type="match status" value="1"/>
</dbReference>
<keyword evidence="13" id="KW-1185">Reference proteome</keyword>
<feature type="repeat" description="Solcar" evidence="10">
    <location>
        <begin position="228"/>
        <end position="310"/>
    </location>
</feature>
<dbReference type="PRINTS" id="PR00926">
    <property type="entry name" value="MITOCARRIER"/>
</dbReference>
<dbReference type="Pfam" id="PF00153">
    <property type="entry name" value="Mito_carr"/>
    <property type="match status" value="3"/>
</dbReference>
<evidence type="ECO:0000256" key="1">
    <source>
        <dbReference type="ARBA" id="ARBA00004448"/>
    </source>
</evidence>
<evidence type="ECO:0000256" key="4">
    <source>
        <dbReference type="ARBA" id="ARBA00022692"/>
    </source>
</evidence>
<sequence length="317" mass="33651">MAEAQASTIQAQGALLKTQAKTKAYVSPGVSLIAGGVAGGVEAMCTYPFEFAKTRMQLRHTPSTSAVGTGPSATKITRNPLILIRDIVRTEGLSALYTGCTTLVVGTAFKASVRFLTFDSIKNALADEKGHLSKGSGILAGMMAGCVESVVAVTPTERIKTALIDDAKGPKRFRSTTHGIQLLIREQGLRSIYQGLIPTTMKQSATSAVRMGSYNMLKESAKHYHIPLNGVTTFGIGSVAGIITVYATQPFDTIKTRVQGTQKATIREAVGDVLREAGVKGFWKGSTMRLGRLFLSGGIVFSVYEQVAAVLSTKDVL</sequence>
<dbReference type="GO" id="GO:0006843">
    <property type="term" value="P:mitochondrial citrate transmembrane transport"/>
    <property type="evidence" value="ECO:0007669"/>
    <property type="project" value="TreeGrafter"/>
</dbReference>
<evidence type="ECO:0000256" key="8">
    <source>
        <dbReference type="ARBA" id="ARBA00023128"/>
    </source>
</evidence>
<evidence type="ECO:0000256" key="2">
    <source>
        <dbReference type="ARBA" id="ARBA00006375"/>
    </source>
</evidence>
<name>A0A6V8GYW3_TALPI</name>
<comment type="subcellular location">
    <subcellularLocation>
        <location evidence="1">Mitochondrion inner membrane</location>
        <topology evidence="1">Multi-pass membrane protein</topology>
    </subcellularLocation>
</comment>
<feature type="repeat" description="Solcar" evidence="10">
    <location>
        <begin position="26"/>
        <end position="124"/>
    </location>
</feature>
<keyword evidence="8" id="KW-0496">Mitochondrion</keyword>
<evidence type="ECO:0000256" key="10">
    <source>
        <dbReference type="PROSITE-ProRule" id="PRU00282"/>
    </source>
</evidence>
<dbReference type="Proteomes" id="UP000053095">
    <property type="component" value="Unassembled WGS sequence"/>
</dbReference>
<evidence type="ECO:0000256" key="3">
    <source>
        <dbReference type="ARBA" id="ARBA00022448"/>
    </source>
</evidence>
<proteinExistence type="inferred from homology"/>
<reference evidence="13" key="1">
    <citation type="journal article" date="2015" name="Genome Announc.">
        <title>Draft genome sequence of Talaromyces cellulolyticus strain Y-94, a source of lignocellulosic biomass-degrading enzymes.</title>
        <authorList>
            <person name="Fujii T."/>
            <person name="Koike H."/>
            <person name="Sawayama S."/>
            <person name="Yano S."/>
            <person name="Inoue H."/>
        </authorList>
    </citation>
    <scope>NUCLEOTIDE SEQUENCE [LARGE SCALE GENOMIC DNA]</scope>
    <source>
        <strain evidence="13">Y-94</strain>
    </source>
</reference>